<evidence type="ECO:0000313" key="2">
    <source>
        <dbReference type="EMBL" id="ABE49475.1"/>
    </source>
</evidence>
<evidence type="ECO:0008006" key="4">
    <source>
        <dbReference type="Google" id="ProtNLM"/>
    </source>
</evidence>
<dbReference type="OrthoDB" id="9151855at2"/>
<feature type="signal peptide" evidence="1">
    <location>
        <begin position="1"/>
        <end position="22"/>
    </location>
</feature>
<evidence type="ECO:0000256" key="1">
    <source>
        <dbReference type="SAM" id="SignalP"/>
    </source>
</evidence>
<proteinExistence type="predicted"/>
<name>Q1H212_METFK</name>
<dbReference type="Proteomes" id="UP000002440">
    <property type="component" value="Chromosome"/>
</dbReference>
<evidence type="ECO:0000313" key="3">
    <source>
        <dbReference type="Proteomes" id="UP000002440"/>
    </source>
</evidence>
<gene>
    <name evidence="2" type="ordered locus">Mfla_1207</name>
</gene>
<dbReference type="HOGENOM" id="CLU_087606_0_0_4"/>
<dbReference type="KEGG" id="mfa:Mfla_1207"/>
<reference evidence="2 3" key="1">
    <citation type="submission" date="2006-03" db="EMBL/GenBank/DDBJ databases">
        <title>Complete sequence of Methylobacillus flagellatus KT.</title>
        <authorList>
            <consortium name="US DOE Joint Genome Institute"/>
            <person name="Copeland A."/>
            <person name="Lucas S."/>
            <person name="Lapidus A."/>
            <person name="Barry K."/>
            <person name="Detter J.C."/>
            <person name="Glavina del Rio T."/>
            <person name="Hammon N."/>
            <person name="Israni S."/>
            <person name="Dalin E."/>
            <person name="Tice H."/>
            <person name="Pitluck S."/>
            <person name="Brettin T."/>
            <person name="Bruce D."/>
            <person name="Han C."/>
            <person name="Tapia R."/>
            <person name="Saunders E."/>
            <person name="Gilna P."/>
            <person name="Schmutz J."/>
            <person name="Larimer F."/>
            <person name="Land M."/>
            <person name="Kyrpides N."/>
            <person name="Anderson I."/>
            <person name="Richardson P."/>
        </authorList>
    </citation>
    <scope>NUCLEOTIDE SEQUENCE [LARGE SCALE GENOMIC DNA]</scope>
    <source>
        <strain evidence="3">KT / ATCC 51484 / DSM 6875</strain>
    </source>
</reference>
<keyword evidence="3" id="KW-1185">Reference proteome</keyword>
<dbReference type="AlphaFoldDB" id="Q1H212"/>
<feature type="chain" id="PRO_5004189878" description="Secreted protein" evidence="1">
    <location>
        <begin position="23"/>
        <end position="245"/>
    </location>
</feature>
<organism evidence="2 3">
    <name type="scientific">Methylobacillus flagellatus (strain ATCC 51484 / DSM 6875 / VKM B-1610 / KT)</name>
    <dbReference type="NCBI Taxonomy" id="265072"/>
    <lineage>
        <taxon>Bacteria</taxon>
        <taxon>Pseudomonadati</taxon>
        <taxon>Pseudomonadota</taxon>
        <taxon>Betaproteobacteria</taxon>
        <taxon>Nitrosomonadales</taxon>
        <taxon>Methylophilaceae</taxon>
        <taxon>Methylobacillus</taxon>
    </lineage>
</organism>
<sequence>MQNNMKCIGLVALALSSNLVFADTLPALDARFETIQCALPCQRPVTRAWLMLREAGQVELRDVGASQSDLWQRHPNGDLEYLYLMHEQQRAINYNSVDMRMLGMPVGDSKWQALTQLVTKNELAQLEKKPGQPYQQMPTEIYSGKLNNVDTEITWIPALAIPLQVEYRHPTHHVTVKLVERYQGKLPVEKTTEKILQGYQHVDFADIGDMEHDKNALAWLAHAQGAPGVHAHAHDKHGEQQDHAH</sequence>
<accession>Q1H212</accession>
<keyword evidence="1" id="KW-0732">Signal</keyword>
<dbReference type="eggNOG" id="ENOG50333DG">
    <property type="taxonomic scope" value="Bacteria"/>
</dbReference>
<dbReference type="EMBL" id="CP000284">
    <property type="protein sequence ID" value="ABE49475.1"/>
    <property type="molecule type" value="Genomic_DNA"/>
</dbReference>
<dbReference type="STRING" id="265072.Mfla_1207"/>
<protein>
    <recommendedName>
        <fullName evidence="4">Secreted protein</fullName>
    </recommendedName>
</protein>